<feature type="domain" description="Helix-turn-helix" evidence="1">
    <location>
        <begin position="78"/>
        <end position="126"/>
    </location>
</feature>
<evidence type="ECO:0000313" key="3">
    <source>
        <dbReference type="Proteomes" id="UP000260680"/>
    </source>
</evidence>
<dbReference type="Pfam" id="PF12728">
    <property type="entry name" value="HTH_17"/>
    <property type="match status" value="1"/>
</dbReference>
<dbReference type="InterPro" id="IPR041657">
    <property type="entry name" value="HTH_17"/>
</dbReference>
<name>A0A3E2NG83_9FIRM</name>
<dbReference type="GO" id="GO:0003677">
    <property type="term" value="F:DNA binding"/>
    <property type="evidence" value="ECO:0007669"/>
    <property type="project" value="UniProtKB-KW"/>
</dbReference>
<protein>
    <submittedName>
        <fullName evidence="2">DNA-binding protein</fullName>
    </submittedName>
</protein>
<dbReference type="RefSeq" id="WP_117416106.1">
    <property type="nucleotide sequence ID" value="NZ_QOHO01000016.1"/>
</dbReference>
<reference evidence="2 3" key="1">
    <citation type="submission" date="2018-07" db="EMBL/GenBank/DDBJ databases">
        <title>New species, Clostridium PI-S10-A1B.</title>
        <authorList>
            <person name="Krishna G."/>
            <person name="Summeta K."/>
            <person name="Shikha S."/>
            <person name="Prabhu P.B."/>
            <person name="Suresh K."/>
        </authorList>
    </citation>
    <scope>NUCLEOTIDE SEQUENCE [LARGE SCALE GENOMIC DNA]</scope>
    <source>
        <strain evidence="2 3">PI-S10-A1B</strain>
    </source>
</reference>
<dbReference type="EMBL" id="QOHO01000016">
    <property type="protein sequence ID" value="RFZ80022.1"/>
    <property type="molecule type" value="Genomic_DNA"/>
</dbReference>
<accession>A0A3E2NG83</accession>
<evidence type="ECO:0000259" key="1">
    <source>
        <dbReference type="Pfam" id="PF12728"/>
    </source>
</evidence>
<dbReference type="AlphaFoldDB" id="A0A3E2NG83"/>
<comment type="caution">
    <text evidence="2">The sequence shown here is derived from an EMBL/GenBank/DDBJ whole genome shotgun (WGS) entry which is preliminary data.</text>
</comment>
<dbReference type="Proteomes" id="UP000260680">
    <property type="component" value="Unassembled WGS sequence"/>
</dbReference>
<dbReference type="OrthoDB" id="1848553at2"/>
<sequence>MAEMRKRTSMSVPEMGRMLGLGKTESYWLIKKNYFKTILVGNTMRVMIDSFEEWYANQFKYQKVDGTPPGEELKKTTYSMEELGQRLGLKEATAYELVAKGHFDVVDVLGKRRVTKESFERWYASQTDYRTVEDQELDADIMASTYGLPEMARMLGVHRQTIYYIVANEDFELIKVGRYKRATKESFEKWYHNQTRYQLAEDRQERS</sequence>
<gene>
    <name evidence="2" type="ORF">DS742_06065</name>
</gene>
<keyword evidence="2" id="KW-0238">DNA-binding</keyword>
<proteinExistence type="predicted"/>
<evidence type="ECO:0000313" key="2">
    <source>
        <dbReference type="EMBL" id="RFZ80022.1"/>
    </source>
</evidence>
<organism evidence="2 3">
    <name type="scientific">Lacrimispora amygdalina</name>
    <dbReference type="NCBI Taxonomy" id="253257"/>
    <lineage>
        <taxon>Bacteria</taxon>
        <taxon>Bacillati</taxon>
        <taxon>Bacillota</taxon>
        <taxon>Clostridia</taxon>
        <taxon>Lachnospirales</taxon>
        <taxon>Lachnospiraceae</taxon>
        <taxon>Lacrimispora</taxon>
    </lineage>
</organism>